<accession>F9WIW1</accession>
<feature type="region of interest" description="Disordered" evidence="9">
    <location>
        <begin position="270"/>
        <end position="314"/>
    </location>
</feature>
<dbReference type="GO" id="GO:0098552">
    <property type="term" value="C:side of membrane"/>
    <property type="evidence" value="ECO:0007669"/>
    <property type="project" value="UniProtKB-KW"/>
</dbReference>
<reference evidence="12 13" key="2">
    <citation type="journal article" date="2012" name="Proc. Natl. Acad. Sci. U.S.A.">
        <title>Antigenic diversity is generated by distinct evolutionary mechanisms in African trypanosome species.</title>
        <authorList>
            <person name="Jackson A.P."/>
            <person name="Berry A."/>
            <person name="Aslett M."/>
            <person name="Allison H.C."/>
            <person name="Burton P."/>
            <person name="Vavrova-Anderson J."/>
            <person name="Brown R."/>
            <person name="Browne H."/>
            <person name="Corton N."/>
            <person name="Hauser H."/>
            <person name="Gamble J."/>
            <person name="Gilderthorp R."/>
            <person name="Marcello L."/>
            <person name="McQuillan J."/>
            <person name="Otto T.D."/>
            <person name="Quail M.A."/>
            <person name="Sanders M.J."/>
            <person name="van Tonder A."/>
            <person name="Ginger M.L."/>
            <person name="Field M.C."/>
            <person name="Barry J.D."/>
            <person name="Hertz-Fowler C."/>
            <person name="Berriman M."/>
        </authorList>
    </citation>
    <scope>NUCLEOTIDE SEQUENCE [LARGE SCALE GENOMIC DNA]</scope>
    <source>
        <strain evidence="12 13">IL3000</strain>
    </source>
</reference>
<reference evidence="13" key="1">
    <citation type="submission" date="2011-07" db="EMBL/GenBank/DDBJ databases">
        <title>Divergent evolution of antigenic variation in African trypanosomes.</title>
        <authorList>
            <person name="Jackson A.P."/>
            <person name="Berry A."/>
            <person name="Allison H.C."/>
            <person name="Burton P."/>
            <person name="Anderson J."/>
            <person name="Aslett M."/>
            <person name="Brown R."/>
            <person name="Corton N."/>
            <person name="Harris D."/>
            <person name="Hauser H."/>
            <person name="Gamble J."/>
            <person name="Gilderthorp R."/>
            <person name="McQuillan J."/>
            <person name="Quail M.A."/>
            <person name="Sanders M."/>
            <person name="Van Tonder A."/>
            <person name="Ginger M.L."/>
            <person name="Donelson J.E."/>
            <person name="Field M.C."/>
            <person name="Barry J.D."/>
            <person name="Berriman M."/>
            <person name="Hertz-Fowler C."/>
        </authorList>
    </citation>
    <scope>NUCLEOTIDE SEQUENCE [LARGE SCALE GENOMIC DNA]</scope>
    <source>
        <strain evidence="13">IL3000</strain>
    </source>
</reference>
<comment type="subcellular location">
    <subcellularLocation>
        <location evidence="2">Cell membrane</location>
        <topology evidence="2">Lipid-anchor</topology>
        <topology evidence="2">GPI-anchor</topology>
    </subcellularLocation>
</comment>
<evidence type="ECO:0000256" key="10">
    <source>
        <dbReference type="SAM" id="SignalP"/>
    </source>
</evidence>
<dbReference type="InterPro" id="IPR025932">
    <property type="entry name" value="Trypano_VSG_B_N_dom"/>
</dbReference>
<evidence type="ECO:0000256" key="8">
    <source>
        <dbReference type="ARBA" id="ARBA00023288"/>
    </source>
</evidence>
<dbReference type="EMBL" id="CAEQ01002647">
    <property type="protein sequence ID" value="CCD17260.1"/>
    <property type="molecule type" value="Genomic_DNA"/>
</dbReference>
<keyword evidence="7" id="KW-0325">Glycoprotein</keyword>
<feature type="domain" description="Trypanosome variant surface glycoprotein B-type N-terminal" evidence="11">
    <location>
        <begin position="47"/>
        <end position="282"/>
    </location>
</feature>
<evidence type="ECO:0000256" key="4">
    <source>
        <dbReference type="ARBA" id="ARBA00022622"/>
    </source>
</evidence>
<proteinExistence type="predicted"/>
<feature type="compositionally biased region" description="Polar residues" evidence="9">
    <location>
        <begin position="298"/>
        <end position="308"/>
    </location>
</feature>
<evidence type="ECO:0000256" key="5">
    <source>
        <dbReference type="ARBA" id="ARBA00022729"/>
    </source>
</evidence>
<sequence length="343" mass="37959">MKFWTVVMVFVGVVGAENSDTSGKNDHNKDEHSRLCAVLKVAVNKWGEVHTREPTDPLRKALGRTIFGDEKGGDLGSLKGELPGGYKDVGGRRGTLCGQPREEDGYTTVHQPRWPGHSAPHDMVCLCTVGPGGWPLNVSENTLCGGDKETLRAGSGKGWGTVGIPSHHVEGKEQIQATWTNVTSECLQGGKEKGEELKDALNKFINTLVAKPSHAHPSRRQLGEGNPGEFYACTGSKTYGVCVMYYPNDKDTKTWWKDLQTAIKEDEEIQKQREEEEKRKQQEKVNDKDQPRAERLSATPTTTNQTEASKQDNLTDKLRRLNITSGTPISMPSSWLLRAVFLF</sequence>
<dbReference type="Pfam" id="PF13206">
    <property type="entry name" value="VSG_B"/>
    <property type="match status" value="1"/>
</dbReference>
<dbReference type="Proteomes" id="UP000000702">
    <property type="component" value="Unassembled WGS sequence"/>
</dbReference>
<evidence type="ECO:0000313" key="12">
    <source>
        <dbReference type="EMBL" id="CCD17260.1"/>
    </source>
</evidence>
<feature type="chain" id="PRO_5003390405" evidence="10">
    <location>
        <begin position="17"/>
        <end position="343"/>
    </location>
</feature>
<evidence type="ECO:0000256" key="1">
    <source>
        <dbReference type="ARBA" id="ARBA00002523"/>
    </source>
</evidence>
<dbReference type="GO" id="GO:0005886">
    <property type="term" value="C:plasma membrane"/>
    <property type="evidence" value="ECO:0007669"/>
    <property type="project" value="UniProtKB-SubCell"/>
</dbReference>
<evidence type="ECO:0000256" key="9">
    <source>
        <dbReference type="SAM" id="MobiDB-lite"/>
    </source>
</evidence>
<comment type="function">
    <text evidence="1">VSG forms a coat on the surface of the parasite. The trypanosome evades the immune response of the host by expressing a series of antigenically distinct VSGs from an estimated 1000 VSG genes.</text>
</comment>
<keyword evidence="3" id="KW-1003">Cell membrane</keyword>
<evidence type="ECO:0000313" key="13">
    <source>
        <dbReference type="Proteomes" id="UP000000702"/>
    </source>
</evidence>
<keyword evidence="6" id="KW-0472">Membrane</keyword>
<dbReference type="VEuPathDB" id="TriTrypDB:TcIL3000_0_20930"/>
<evidence type="ECO:0000256" key="6">
    <source>
        <dbReference type="ARBA" id="ARBA00023136"/>
    </source>
</evidence>
<keyword evidence="8" id="KW-0449">Lipoprotein</keyword>
<evidence type="ECO:0000256" key="7">
    <source>
        <dbReference type="ARBA" id="ARBA00023180"/>
    </source>
</evidence>
<protein>
    <submittedName>
        <fullName evidence="12">Variant surface glycoprotein</fullName>
    </submittedName>
</protein>
<dbReference type="AlphaFoldDB" id="F9WIW1"/>
<keyword evidence="5 10" id="KW-0732">Signal</keyword>
<evidence type="ECO:0000256" key="3">
    <source>
        <dbReference type="ARBA" id="ARBA00022475"/>
    </source>
</evidence>
<gene>
    <name evidence="12" type="ORF">TCIL3000_0_20930</name>
</gene>
<comment type="caution">
    <text evidence="12">The sequence shown here is derived from an EMBL/GenBank/DDBJ whole genome shotgun (WGS) entry which is preliminary data.</text>
</comment>
<feature type="signal peptide" evidence="10">
    <location>
        <begin position="1"/>
        <end position="16"/>
    </location>
</feature>
<keyword evidence="4" id="KW-0336">GPI-anchor</keyword>
<feature type="compositionally biased region" description="Basic and acidic residues" evidence="9">
    <location>
        <begin position="270"/>
        <end position="295"/>
    </location>
</feature>
<keyword evidence="13" id="KW-1185">Reference proteome</keyword>
<name>F9WIW1_TRYCI</name>
<evidence type="ECO:0000259" key="11">
    <source>
        <dbReference type="Pfam" id="PF13206"/>
    </source>
</evidence>
<organism evidence="12 13">
    <name type="scientific">Trypanosoma congolense (strain IL3000)</name>
    <dbReference type="NCBI Taxonomy" id="1068625"/>
    <lineage>
        <taxon>Eukaryota</taxon>
        <taxon>Discoba</taxon>
        <taxon>Euglenozoa</taxon>
        <taxon>Kinetoplastea</taxon>
        <taxon>Metakinetoplastina</taxon>
        <taxon>Trypanosomatida</taxon>
        <taxon>Trypanosomatidae</taxon>
        <taxon>Trypanosoma</taxon>
        <taxon>Nannomonas</taxon>
    </lineage>
</organism>
<evidence type="ECO:0000256" key="2">
    <source>
        <dbReference type="ARBA" id="ARBA00004609"/>
    </source>
</evidence>